<dbReference type="AlphaFoldDB" id="W9VVP7"/>
<keyword evidence="3" id="KW-1185">Reference proteome</keyword>
<dbReference type="EMBL" id="AMGX01000035">
    <property type="protein sequence ID" value="EXJ56301.1"/>
    <property type="molecule type" value="Genomic_DNA"/>
</dbReference>
<dbReference type="STRING" id="1182543.W9VVP7"/>
<dbReference type="InterPro" id="IPR021109">
    <property type="entry name" value="Peptidase_aspartic_dom_sf"/>
</dbReference>
<gene>
    <name evidence="2" type="ORF">A1O5_12568</name>
</gene>
<evidence type="ECO:0000313" key="3">
    <source>
        <dbReference type="Proteomes" id="UP000019471"/>
    </source>
</evidence>
<dbReference type="SUPFAM" id="SSF50630">
    <property type="entry name" value="Acid proteases"/>
    <property type="match status" value="2"/>
</dbReference>
<feature type="region of interest" description="Disordered" evidence="1">
    <location>
        <begin position="1"/>
        <end position="75"/>
    </location>
</feature>
<dbReference type="RefSeq" id="XP_007751327.1">
    <property type="nucleotide sequence ID" value="XM_007753137.1"/>
</dbReference>
<comment type="caution">
    <text evidence="2">The sequence shown here is derived from an EMBL/GenBank/DDBJ whole genome shotgun (WGS) entry which is preliminary data.</text>
</comment>
<accession>W9VVP7</accession>
<dbReference type="CDD" id="cd00303">
    <property type="entry name" value="retropepsin_like"/>
    <property type="match status" value="2"/>
</dbReference>
<proteinExistence type="predicted"/>
<evidence type="ECO:0000256" key="1">
    <source>
        <dbReference type="SAM" id="MobiDB-lite"/>
    </source>
</evidence>
<dbReference type="GeneID" id="19197254"/>
<name>W9VVP7_9EURO</name>
<organism evidence="2 3">
    <name type="scientific">Cladophialophora psammophila CBS 110553</name>
    <dbReference type="NCBI Taxonomy" id="1182543"/>
    <lineage>
        <taxon>Eukaryota</taxon>
        <taxon>Fungi</taxon>
        <taxon>Dikarya</taxon>
        <taxon>Ascomycota</taxon>
        <taxon>Pezizomycotina</taxon>
        <taxon>Eurotiomycetes</taxon>
        <taxon>Chaetothyriomycetidae</taxon>
        <taxon>Chaetothyriales</taxon>
        <taxon>Herpotrichiellaceae</taxon>
        <taxon>Cladophialophora</taxon>
    </lineage>
</organism>
<feature type="region of interest" description="Disordered" evidence="1">
    <location>
        <begin position="442"/>
        <end position="462"/>
    </location>
</feature>
<dbReference type="OrthoDB" id="6079484at2759"/>
<dbReference type="HOGENOM" id="CLU_561397_0_0_1"/>
<dbReference type="Gene3D" id="2.40.70.10">
    <property type="entry name" value="Acid Proteases"/>
    <property type="match status" value="2"/>
</dbReference>
<sequence>MTSPARPLVIGDSPRSPDRSLSLGLSGPQLSPPRPSSPRSFQCHSPPYDTRQTRSTSQREKLINEPKAPCGGVKPSPPIRSCVDLSLNGYNESAVADTGAQENFISARLATRLKLHIWKQANAPGSIPPQFINAVGQSMKVLGHVTVSCKFTHEAGETSENRFWVLPGLIVPLIVGRKFLEVTECLTKFRYRLRKATSSQQLSLRALHMELRRQRLNCRIGDQLVQTVPDTGSDLDLMSLTYAKQSGFHIQKLDPDPQLVQFGDGSTKQLSGKVLAKFSIGTQTGMHEPHEFYVLDGLTSDVLLGGNTLDEFDVFNRHKNNLFELPDLDQFCDFNYVRWVQKNGDGSFLEASFDDFEFKFFPPPPGDPPDPPPGDQAALSVFQRLKRMYRRQSQREQRTCLSLAESETRYRQYLRYQSDKELERRRRATEEIARLSQDRQITAQEEENAAQHQHDQQRQAFVARYHAAVTSVQSSSIPQSTSMSRP</sequence>
<dbReference type="Proteomes" id="UP000019471">
    <property type="component" value="Unassembled WGS sequence"/>
</dbReference>
<reference evidence="2 3" key="1">
    <citation type="submission" date="2013-03" db="EMBL/GenBank/DDBJ databases">
        <title>The Genome Sequence of Cladophialophora psammophila CBS 110553.</title>
        <authorList>
            <consortium name="The Broad Institute Genomics Platform"/>
            <person name="Cuomo C."/>
            <person name="de Hoog S."/>
            <person name="Gorbushina A."/>
            <person name="Walker B."/>
            <person name="Young S.K."/>
            <person name="Zeng Q."/>
            <person name="Gargeya S."/>
            <person name="Fitzgerald M."/>
            <person name="Haas B."/>
            <person name="Abouelleil A."/>
            <person name="Allen A.W."/>
            <person name="Alvarado L."/>
            <person name="Arachchi H.M."/>
            <person name="Berlin A.M."/>
            <person name="Chapman S.B."/>
            <person name="Gainer-Dewar J."/>
            <person name="Goldberg J."/>
            <person name="Griggs A."/>
            <person name="Gujja S."/>
            <person name="Hansen M."/>
            <person name="Howarth C."/>
            <person name="Imamovic A."/>
            <person name="Ireland A."/>
            <person name="Larimer J."/>
            <person name="McCowan C."/>
            <person name="Murphy C."/>
            <person name="Pearson M."/>
            <person name="Poon T.W."/>
            <person name="Priest M."/>
            <person name="Roberts A."/>
            <person name="Saif S."/>
            <person name="Shea T."/>
            <person name="Sisk P."/>
            <person name="Sykes S."/>
            <person name="Wortman J."/>
            <person name="Nusbaum C."/>
            <person name="Birren B."/>
        </authorList>
    </citation>
    <scope>NUCLEOTIDE SEQUENCE [LARGE SCALE GENOMIC DNA]</scope>
    <source>
        <strain evidence="2 3">CBS 110553</strain>
    </source>
</reference>
<evidence type="ECO:0000313" key="2">
    <source>
        <dbReference type="EMBL" id="EXJ56301.1"/>
    </source>
</evidence>
<dbReference type="eggNOG" id="ENOG502SS9D">
    <property type="taxonomic scope" value="Eukaryota"/>
</dbReference>
<feature type="compositionally biased region" description="Low complexity" evidence="1">
    <location>
        <begin position="19"/>
        <end position="29"/>
    </location>
</feature>
<protein>
    <submittedName>
        <fullName evidence="2">Uncharacterized protein</fullName>
    </submittedName>
</protein>